<protein>
    <submittedName>
        <fullName evidence="1">Uncharacterized protein</fullName>
    </submittedName>
</protein>
<dbReference type="EMBL" id="MVJN01000004">
    <property type="protein sequence ID" value="RAP37041.1"/>
    <property type="molecule type" value="Genomic_DNA"/>
</dbReference>
<proteinExistence type="predicted"/>
<gene>
    <name evidence="1" type="ORF">B1207_06355</name>
</gene>
<organism evidence="1 2">
    <name type="scientific">Legionella quinlivanii</name>
    <dbReference type="NCBI Taxonomy" id="45073"/>
    <lineage>
        <taxon>Bacteria</taxon>
        <taxon>Pseudomonadati</taxon>
        <taxon>Pseudomonadota</taxon>
        <taxon>Gammaproteobacteria</taxon>
        <taxon>Legionellales</taxon>
        <taxon>Legionellaceae</taxon>
        <taxon>Legionella</taxon>
    </lineage>
</organism>
<accession>A0A364LKA9</accession>
<dbReference type="Proteomes" id="UP000249458">
    <property type="component" value="Unassembled WGS sequence"/>
</dbReference>
<evidence type="ECO:0000313" key="1">
    <source>
        <dbReference type="EMBL" id="RAP37041.1"/>
    </source>
</evidence>
<sequence>MSLSNSEANIASVFPNSTDVVYNNSSLVRWLTILDKISAEQDKAFKSLEILLNQHKKYFEKPRQEHEEFLSNEKLKFI</sequence>
<name>A0A364LKA9_9GAMM</name>
<reference evidence="1 2" key="1">
    <citation type="submission" date="2017-02" db="EMBL/GenBank/DDBJ databases">
        <title>Legionella quilivanii strain from human: case report and whole genome sequencing analysis.</title>
        <authorList>
            <person name="Lalancette C."/>
            <person name="Leduc J.-M."/>
            <person name="Levesque S."/>
            <person name="Fournier E."/>
            <person name="Saoud J."/>
            <person name="Faucher S.P."/>
            <person name="Bernard K."/>
            <person name="Martineau C."/>
            <person name="Longtin J."/>
        </authorList>
    </citation>
    <scope>NUCLEOTIDE SEQUENCE [LARGE SCALE GENOMIC DNA]</scope>
    <source>
        <strain evidence="1 2">ID143958</strain>
    </source>
</reference>
<comment type="caution">
    <text evidence="1">The sequence shown here is derived from an EMBL/GenBank/DDBJ whole genome shotgun (WGS) entry which is preliminary data.</text>
</comment>
<dbReference type="AlphaFoldDB" id="A0A364LKA9"/>
<evidence type="ECO:0000313" key="2">
    <source>
        <dbReference type="Proteomes" id="UP000249458"/>
    </source>
</evidence>